<keyword evidence="2" id="KW-1185">Reference proteome</keyword>
<gene>
    <name evidence="1" type="ORF">MSAR_40060</name>
</gene>
<dbReference type="Proteomes" id="UP000466445">
    <property type="component" value="Chromosome"/>
</dbReference>
<dbReference type="RefSeq" id="WP_163699651.1">
    <property type="nucleotide sequence ID" value="NZ_AP022595.1"/>
</dbReference>
<evidence type="ECO:0000313" key="2">
    <source>
        <dbReference type="Proteomes" id="UP000466445"/>
    </source>
</evidence>
<sequence length="244" mass="24917">MSDSTTESETVSATSPVDDVVAHIVIEETADEPVDALLEEFDEEFVAQDAPADDEQEPPMNIIIRQVLERQIAVGQALSSQLVDAATDITTVIAHAPAAFAGAIQDGETIASAWERTGSGVQDVLGEAGGRLRTAVTNYVGHQATLPVAVLGYAGEVAGSFASAQGTVAGSALNGAFAVASAAAQGDNVREVFVRNVTELRATAVAARGDVSESAKRASREIRGAVGGELGILVAAISGADEES</sequence>
<protein>
    <submittedName>
        <fullName evidence="1">Uncharacterized protein</fullName>
    </submittedName>
</protein>
<reference evidence="1 2" key="1">
    <citation type="journal article" date="2019" name="Emerg. Microbes Infect.">
        <title>Comprehensive subspecies identification of 175 nontuberculous mycobacteria species based on 7547 genomic profiles.</title>
        <authorList>
            <person name="Matsumoto Y."/>
            <person name="Kinjo T."/>
            <person name="Motooka D."/>
            <person name="Nabeya D."/>
            <person name="Jung N."/>
            <person name="Uechi K."/>
            <person name="Horii T."/>
            <person name="Iida T."/>
            <person name="Fujita J."/>
            <person name="Nakamura S."/>
        </authorList>
    </citation>
    <scope>NUCLEOTIDE SEQUENCE [LARGE SCALE GENOMIC DNA]</scope>
    <source>
        <strain evidence="1 2">JCM 30395</strain>
    </source>
</reference>
<dbReference type="EMBL" id="AP022595">
    <property type="protein sequence ID" value="BBY60870.1"/>
    <property type="molecule type" value="Genomic_DNA"/>
</dbReference>
<name>A0A7I7SW49_9MYCO</name>
<organism evidence="1 2">
    <name type="scientific">Mycolicibacterium sarraceniae</name>
    <dbReference type="NCBI Taxonomy" id="1534348"/>
    <lineage>
        <taxon>Bacteria</taxon>
        <taxon>Bacillati</taxon>
        <taxon>Actinomycetota</taxon>
        <taxon>Actinomycetes</taxon>
        <taxon>Mycobacteriales</taxon>
        <taxon>Mycobacteriaceae</taxon>
        <taxon>Mycolicibacterium</taxon>
    </lineage>
</organism>
<accession>A0A7I7SW49</accession>
<dbReference type="KEGG" id="msar:MSAR_40060"/>
<evidence type="ECO:0000313" key="1">
    <source>
        <dbReference type="EMBL" id="BBY60870.1"/>
    </source>
</evidence>
<proteinExistence type="predicted"/>
<dbReference type="AlphaFoldDB" id="A0A7I7SW49"/>